<evidence type="ECO:0000256" key="2">
    <source>
        <dbReference type="ARBA" id="ARBA00022679"/>
    </source>
</evidence>
<proteinExistence type="predicted"/>
<dbReference type="Gene3D" id="3.40.50.150">
    <property type="entry name" value="Vaccinia Virus protein VP39"/>
    <property type="match status" value="1"/>
</dbReference>
<dbReference type="PANTHER" id="PTHR13090">
    <property type="entry name" value="ARGININE-HYDROXYLASE NDUFAF5, MITOCHONDRIAL"/>
    <property type="match status" value="1"/>
</dbReference>
<dbReference type="Pfam" id="PF08241">
    <property type="entry name" value="Methyltransf_11"/>
    <property type="match status" value="1"/>
</dbReference>
<evidence type="ECO:0000313" key="5">
    <source>
        <dbReference type="Proteomes" id="UP000198233"/>
    </source>
</evidence>
<dbReference type="InterPro" id="IPR050602">
    <property type="entry name" value="Malonyl-ACP_OMT"/>
</dbReference>
<dbReference type="InterPro" id="IPR013216">
    <property type="entry name" value="Methyltransf_11"/>
</dbReference>
<reference evidence="4 5" key="1">
    <citation type="submission" date="2017-06" db="EMBL/GenBank/DDBJ databases">
        <title>Complete genome sequence of Shewanella marisflavi EP1 associated with anaerobic 2,4-dinitrotoluene reduction and salt tolerance.</title>
        <authorList>
            <person name="Huang J."/>
        </authorList>
    </citation>
    <scope>NUCLEOTIDE SEQUENCE [LARGE SCALE GENOMIC DNA]</scope>
    <source>
        <strain evidence="4 5">EP1</strain>
    </source>
</reference>
<dbReference type="SUPFAM" id="SSF53335">
    <property type="entry name" value="S-adenosyl-L-methionine-dependent methyltransferases"/>
    <property type="match status" value="1"/>
</dbReference>
<accession>A0AAC9U0K7</accession>
<dbReference type="KEGG" id="smav:CFF01_10760"/>
<evidence type="ECO:0000259" key="3">
    <source>
        <dbReference type="Pfam" id="PF08241"/>
    </source>
</evidence>
<feature type="domain" description="Methyltransferase type 11" evidence="3">
    <location>
        <begin position="55"/>
        <end position="143"/>
    </location>
</feature>
<evidence type="ECO:0000313" key="4">
    <source>
        <dbReference type="EMBL" id="ASJ97022.1"/>
    </source>
</evidence>
<dbReference type="EMBL" id="CP022272">
    <property type="protein sequence ID" value="ASJ97022.1"/>
    <property type="molecule type" value="Genomic_DNA"/>
</dbReference>
<keyword evidence="2" id="KW-0808">Transferase</keyword>
<dbReference type="CDD" id="cd02440">
    <property type="entry name" value="AdoMet_MTases"/>
    <property type="match status" value="1"/>
</dbReference>
<evidence type="ECO:0000256" key="1">
    <source>
        <dbReference type="ARBA" id="ARBA00022603"/>
    </source>
</evidence>
<dbReference type="GO" id="GO:0032259">
    <property type="term" value="P:methylation"/>
    <property type="evidence" value="ECO:0007669"/>
    <property type="project" value="UniProtKB-KW"/>
</dbReference>
<dbReference type="InterPro" id="IPR029063">
    <property type="entry name" value="SAM-dependent_MTases_sf"/>
</dbReference>
<protein>
    <submittedName>
        <fullName evidence="4">Malonyl-[acyl-carrier protein] O-methyltransferase BioC</fullName>
    </submittedName>
</protein>
<dbReference type="PANTHER" id="PTHR13090:SF1">
    <property type="entry name" value="ARGININE-HYDROXYLASE NDUFAF5, MITOCHONDRIAL"/>
    <property type="match status" value="1"/>
</dbReference>
<name>A0AAC9U0K7_9GAMM</name>
<dbReference type="GO" id="GO:0008757">
    <property type="term" value="F:S-adenosylmethionine-dependent methyltransferase activity"/>
    <property type="evidence" value="ECO:0007669"/>
    <property type="project" value="InterPro"/>
</dbReference>
<keyword evidence="1" id="KW-0489">Methyltransferase</keyword>
<gene>
    <name evidence="4" type="ORF">CFF01_10760</name>
</gene>
<sequence>MSTAVEFSAQAGVSCADKIARQFSQAASQYQRHDLLQRQSAARLLTKITPQGRLLDLGCGPGTAFDDSSNNTQVIGLDIAPGMLSQMQVRFPHFGALCADAQALPLQDACIDTLYSNLALQWCRDFDSVVTELTRVVRAEGQCHLAIVVDGSLPELQTLGLRVNPFAEPDSLLSCFDEANWQVESGVVESLQVHFDELKSLLYSIKGVGASAAVDGAAQQTQSQLRGRKDWQALKALAEGLRQPQGIPLTYKILFIHASRKG</sequence>
<dbReference type="AlphaFoldDB" id="A0AAC9U0K7"/>
<dbReference type="Proteomes" id="UP000198233">
    <property type="component" value="Chromosome"/>
</dbReference>
<organism evidence="4 5">
    <name type="scientific">Shewanella marisflavi</name>
    <dbReference type="NCBI Taxonomy" id="260364"/>
    <lineage>
        <taxon>Bacteria</taxon>
        <taxon>Pseudomonadati</taxon>
        <taxon>Pseudomonadota</taxon>
        <taxon>Gammaproteobacteria</taxon>
        <taxon>Alteromonadales</taxon>
        <taxon>Shewanellaceae</taxon>
        <taxon>Shewanella</taxon>
    </lineage>
</organism>